<name>B7K898_GLOC7</name>
<dbReference type="Pfam" id="PF08865">
    <property type="entry name" value="DUF1830"/>
    <property type="match status" value="1"/>
</dbReference>
<dbReference type="STRING" id="65393.PCC7424_1414"/>
<evidence type="ECO:0008006" key="3">
    <source>
        <dbReference type="Google" id="ProtNLM"/>
    </source>
</evidence>
<gene>
    <name evidence="1" type="ordered locus">PCC7424_1414</name>
</gene>
<keyword evidence="2" id="KW-1185">Reference proteome</keyword>
<dbReference type="HOGENOM" id="CLU_144128_2_0_3"/>
<dbReference type="AlphaFoldDB" id="B7K898"/>
<dbReference type="InterPro" id="IPR014964">
    <property type="entry name" value="DUF1830"/>
</dbReference>
<dbReference type="OrthoDB" id="460810at2"/>
<accession>B7K898</accession>
<dbReference type="EMBL" id="CP001291">
    <property type="protein sequence ID" value="ACK69858.1"/>
    <property type="molecule type" value="Genomic_DNA"/>
</dbReference>
<dbReference type="KEGG" id="cyc:PCC7424_1414"/>
<organism evidence="1 2">
    <name type="scientific">Gloeothece citriformis (strain PCC 7424)</name>
    <name type="common">Cyanothece sp. (strain PCC 7424)</name>
    <dbReference type="NCBI Taxonomy" id="65393"/>
    <lineage>
        <taxon>Bacteria</taxon>
        <taxon>Bacillati</taxon>
        <taxon>Cyanobacteriota</taxon>
        <taxon>Cyanophyceae</taxon>
        <taxon>Oscillatoriophycideae</taxon>
        <taxon>Chroococcales</taxon>
        <taxon>Aphanothecaceae</taxon>
        <taxon>Gloeothece</taxon>
        <taxon>Gloeothece citriformis</taxon>
    </lineage>
</organism>
<protein>
    <recommendedName>
        <fullName evidence="3">DUF1830 domain-containing protein</fullName>
    </recommendedName>
</protein>
<dbReference type="Proteomes" id="UP000002384">
    <property type="component" value="Chromosome"/>
</dbReference>
<evidence type="ECO:0000313" key="1">
    <source>
        <dbReference type="EMBL" id="ACK69858.1"/>
    </source>
</evidence>
<evidence type="ECO:0000313" key="2">
    <source>
        <dbReference type="Proteomes" id="UP000002384"/>
    </source>
</evidence>
<dbReference type="eggNOG" id="ENOG50321F1">
    <property type="taxonomic scope" value="Bacteria"/>
</dbReference>
<dbReference type="RefSeq" id="WP_012598804.1">
    <property type="nucleotide sequence ID" value="NC_011729.1"/>
</dbReference>
<reference evidence="2" key="1">
    <citation type="journal article" date="2011" name="MBio">
        <title>Novel metabolic attributes of the genus Cyanothece, comprising a group of unicellular nitrogen-fixing Cyanobacteria.</title>
        <authorList>
            <person name="Bandyopadhyay A."/>
            <person name="Elvitigala T."/>
            <person name="Welsh E."/>
            <person name="Stockel J."/>
            <person name="Liberton M."/>
            <person name="Min H."/>
            <person name="Sherman L.A."/>
            <person name="Pakrasi H.B."/>
        </authorList>
    </citation>
    <scope>NUCLEOTIDE SEQUENCE [LARGE SCALE GENOMIC DNA]</scope>
    <source>
        <strain evidence="2">PCC 7424</strain>
    </source>
</reference>
<sequence>MTQIFSPPGTDTSQQILCCYCNDTEQTIIARITNLNQRDCERVIFPKECFFFNVPPDAKLEIYRQSIIGVIEDVIPCVELQTS</sequence>
<proteinExistence type="predicted"/>